<reference evidence="8 9" key="1">
    <citation type="submission" date="2016-10" db="EMBL/GenBank/DDBJ databases">
        <authorList>
            <person name="Varghese N."/>
            <person name="Submissions S."/>
        </authorList>
    </citation>
    <scope>NUCLEOTIDE SEQUENCE [LARGE SCALE GENOMIC DNA]</scope>
    <source>
        <strain evidence="8 9">DSM 2260</strain>
    </source>
</reference>
<evidence type="ECO:0000256" key="5">
    <source>
        <dbReference type="SAM" id="MobiDB-lite"/>
    </source>
</evidence>
<comment type="subcellular location">
    <subcellularLocation>
        <location evidence="1">Membrane</location>
        <topology evidence="1">Single-pass membrane protein</topology>
    </subcellularLocation>
</comment>
<name>A0A511HFF4_9BACT</name>
<evidence type="ECO:0000313" key="10">
    <source>
        <dbReference type="Proteomes" id="UP000321224"/>
    </source>
</evidence>
<accession>A0A511HFF4</accession>
<evidence type="ECO:0000256" key="1">
    <source>
        <dbReference type="ARBA" id="ARBA00004167"/>
    </source>
</evidence>
<evidence type="ECO:0000256" key="3">
    <source>
        <dbReference type="ARBA" id="ARBA00022989"/>
    </source>
</evidence>
<keyword evidence="2 6" id="KW-0812">Transmembrane</keyword>
<gene>
    <name evidence="7" type="ORF">MVI01_31530</name>
    <name evidence="8" type="ORF">SAMN04488504_104134</name>
</gene>
<dbReference type="PANTHER" id="PTHR30168">
    <property type="entry name" value="PUTATIVE MEMBRANE PROTEIN YPFJ"/>
    <property type="match status" value="1"/>
</dbReference>
<dbReference type="Proteomes" id="UP000198717">
    <property type="component" value="Unassembled WGS sequence"/>
</dbReference>
<dbReference type="EMBL" id="FNAJ01000004">
    <property type="protein sequence ID" value="SDE08646.1"/>
    <property type="molecule type" value="Genomic_DNA"/>
</dbReference>
<evidence type="ECO:0000256" key="2">
    <source>
        <dbReference type="ARBA" id="ARBA00022692"/>
    </source>
</evidence>
<dbReference type="AlphaFoldDB" id="A0A511HFF4"/>
<reference evidence="7 10" key="2">
    <citation type="submission" date="2019-07" db="EMBL/GenBank/DDBJ databases">
        <title>Whole genome shotgun sequence of Myxococcus virescens NBRC 100334.</title>
        <authorList>
            <person name="Hosoyama A."/>
            <person name="Uohara A."/>
            <person name="Ohji S."/>
            <person name="Ichikawa N."/>
        </authorList>
    </citation>
    <scope>NUCLEOTIDE SEQUENCE [LARGE SCALE GENOMIC DNA]</scope>
    <source>
        <strain evidence="7 10">NBRC 100334</strain>
    </source>
</reference>
<keyword evidence="4 6" id="KW-0472">Membrane</keyword>
<proteinExistence type="predicted"/>
<evidence type="ECO:0000256" key="6">
    <source>
        <dbReference type="SAM" id="Phobius"/>
    </source>
</evidence>
<dbReference type="PANTHER" id="PTHR30168:SF0">
    <property type="entry name" value="INNER MEMBRANE PROTEIN"/>
    <property type="match status" value="1"/>
</dbReference>
<dbReference type="Pfam" id="PF04228">
    <property type="entry name" value="Zn_peptidase"/>
    <property type="match status" value="1"/>
</dbReference>
<dbReference type="EMBL" id="BJVY01000015">
    <property type="protein sequence ID" value="GEL71369.1"/>
    <property type="molecule type" value="Genomic_DNA"/>
</dbReference>
<dbReference type="SUPFAM" id="SSF55486">
    <property type="entry name" value="Metalloproteases ('zincins'), catalytic domain"/>
    <property type="match status" value="1"/>
</dbReference>
<organism evidence="7 10">
    <name type="scientific">Myxococcus virescens</name>
    <dbReference type="NCBI Taxonomy" id="83456"/>
    <lineage>
        <taxon>Bacteria</taxon>
        <taxon>Pseudomonadati</taxon>
        <taxon>Myxococcota</taxon>
        <taxon>Myxococcia</taxon>
        <taxon>Myxococcales</taxon>
        <taxon>Cystobacterineae</taxon>
        <taxon>Myxococcaceae</taxon>
        <taxon>Myxococcus</taxon>
    </lineage>
</organism>
<protein>
    <submittedName>
        <fullName evidence="7">Membrane protein</fullName>
    </submittedName>
</protein>
<sequence>MRWQGGRRSSNVEDRRGSGLGRPLALGGGAASIVVALLVLLLGGDPSELGLGGGEDPRSVDGTGGSGQPLDPRQEELKDFVSVVLADTEDTWPEVLAPVGVQYAQPRLVLFTDAVQSACGFQESAVGPFYCPPDRRVYLDLGFFDELDRRFGAPGDFAQAYVVAHEVGHHVQNLLGISRQVQSLRGRLSPEEANALSVLQELQADCFAGIWAHHAQRQRQLLESGDVEEGLAAASAIGDDTLQRRAQGYVVPESFTHGSSEQRVTWFRRGLEQGTLEACDTFGDAGLGAR</sequence>
<feature type="region of interest" description="Disordered" evidence="5">
    <location>
        <begin position="50"/>
        <end position="72"/>
    </location>
</feature>
<evidence type="ECO:0000313" key="7">
    <source>
        <dbReference type="EMBL" id="GEL71369.1"/>
    </source>
</evidence>
<feature type="transmembrane region" description="Helical" evidence="6">
    <location>
        <begin position="20"/>
        <end position="42"/>
    </location>
</feature>
<evidence type="ECO:0000313" key="8">
    <source>
        <dbReference type="EMBL" id="SDE08646.1"/>
    </source>
</evidence>
<dbReference type="GO" id="GO:0016020">
    <property type="term" value="C:membrane"/>
    <property type="evidence" value="ECO:0007669"/>
    <property type="project" value="UniProtKB-SubCell"/>
</dbReference>
<evidence type="ECO:0000313" key="9">
    <source>
        <dbReference type="Proteomes" id="UP000198717"/>
    </source>
</evidence>
<dbReference type="InterPro" id="IPR007343">
    <property type="entry name" value="Uncharacterised_pept_Zn_put"/>
</dbReference>
<evidence type="ECO:0000256" key="4">
    <source>
        <dbReference type="ARBA" id="ARBA00023136"/>
    </source>
</evidence>
<keyword evidence="3 6" id="KW-1133">Transmembrane helix</keyword>
<keyword evidence="9" id="KW-1185">Reference proteome</keyword>
<dbReference type="Proteomes" id="UP000321224">
    <property type="component" value="Unassembled WGS sequence"/>
</dbReference>
<dbReference type="RefSeq" id="WP_090490083.1">
    <property type="nucleotide sequence ID" value="NZ_BJVY01000015.1"/>
</dbReference>
<comment type="caution">
    <text evidence="7">The sequence shown here is derived from an EMBL/GenBank/DDBJ whole genome shotgun (WGS) entry which is preliminary data.</text>
</comment>